<dbReference type="PROSITE" id="PS00135">
    <property type="entry name" value="TRYPSIN_SER"/>
    <property type="match status" value="1"/>
</dbReference>
<proteinExistence type="predicted"/>
<feature type="compositionally biased region" description="Pro residues" evidence="1">
    <location>
        <begin position="28"/>
        <end position="39"/>
    </location>
</feature>
<feature type="region of interest" description="Disordered" evidence="1">
    <location>
        <begin position="1"/>
        <end position="44"/>
    </location>
</feature>
<dbReference type="Proteomes" id="UP001218071">
    <property type="component" value="Chromosome"/>
</dbReference>
<dbReference type="EMBL" id="CP063194">
    <property type="protein sequence ID" value="WCZ39300.1"/>
    <property type="molecule type" value="Genomic_DNA"/>
</dbReference>
<evidence type="ECO:0000313" key="5">
    <source>
        <dbReference type="Proteomes" id="UP001218071"/>
    </source>
</evidence>
<keyword evidence="2" id="KW-0472">Membrane</keyword>
<keyword evidence="2" id="KW-0812">Transmembrane</keyword>
<dbReference type="InterPro" id="IPR018114">
    <property type="entry name" value="TRYPSIN_HIS"/>
</dbReference>
<evidence type="ECO:0000256" key="2">
    <source>
        <dbReference type="SAM" id="Phobius"/>
    </source>
</evidence>
<keyword evidence="5" id="KW-1185">Reference proteome</keyword>
<sequence>MSAPSNRPNLAHQYQPADGQQWQFPATPQFPVPAPPQTPDPRARRRAGLRLGGWITVIVATLGIVAIVVWLGLNASKVPTATVEQRDALSEVQTPGDAPQAPAGETNNVRVPAFAPWAPGTKIQTTDHYPAPGEHFTAQSCTTAFSFTGADGRAYAVTAGHCGRKGDLVWPTNASTAFDYTTEVGHFIYSGLYHPSSAETEGVDVGIIEITDTERYMDVVGAPIPTGVADAAVEEGRVCKTGATTGYTCGQFEATERVQIVNLDADAERETYGDIAAVCAASGDSGGPVFTELGGRAAIVGVVSGTEAGRSNEQCFEGMDNPHLMSYSNINQVMAVIGQVVPDADWVAQRW</sequence>
<accession>A0ABY7UN79</accession>
<keyword evidence="2" id="KW-1133">Transmembrane helix</keyword>
<dbReference type="RefSeq" id="WP_232297770.1">
    <property type="nucleotide sequence ID" value="NZ_CBYN010000135.1"/>
</dbReference>
<gene>
    <name evidence="4" type="ORF">CJEDD_08535</name>
</gene>
<dbReference type="Pfam" id="PF00089">
    <property type="entry name" value="Trypsin"/>
    <property type="match status" value="1"/>
</dbReference>
<dbReference type="PROSITE" id="PS00134">
    <property type="entry name" value="TRYPSIN_HIS"/>
    <property type="match status" value="1"/>
</dbReference>
<dbReference type="SUPFAM" id="SSF50494">
    <property type="entry name" value="Trypsin-like serine proteases"/>
    <property type="match status" value="1"/>
</dbReference>
<dbReference type="InterPro" id="IPR043504">
    <property type="entry name" value="Peptidase_S1_PA_chymotrypsin"/>
</dbReference>
<evidence type="ECO:0000313" key="4">
    <source>
        <dbReference type="EMBL" id="WCZ39300.1"/>
    </source>
</evidence>
<dbReference type="InterPro" id="IPR001254">
    <property type="entry name" value="Trypsin_dom"/>
</dbReference>
<reference evidence="4 5" key="1">
    <citation type="submission" date="2020-10" db="EMBL/GenBank/DDBJ databases">
        <title>Complete genome sequence of Corynebacterium jeddahense DSM 45997, type strain of Corynebacterium jeddahense.</title>
        <authorList>
            <person name="Busche T."/>
            <person name="Kalinowski J."/>
            <person name="Ruckert C."/>
        </authorList>
    </citation>
    <scope>NUCLEOTIDE SEQUENCE [LARGE SCALE GENOMIC DNA]</scope>
    <source>
        <strain evidence="4 5">DSM 45997</strain>
    </source>
</reference>
<dbReference type="InterPro" id="IPR009003">
    <property type="entry name" value="Peptidase_S1_PA"/>
</dbReference>
<dbReference type="InterPro" id="IPR033116">
    <property type="entry name" value="TRYPSIN_SER"/>
</dbReference>
<dbReference type="CDD" id="cd21112">
    <property type="entry name" value="alphaLP-like"/>
    <property type="match status" value="1"/>
</dbReference>
<name>A0ABY7UN79_9CORY</name>
<organism evidence="4 5">
    <name type="scientific">Corynebacterium jeddahense</name>
    <dbReference type="NCBI Taxonomy" id="1414719"/>
    <lineage>
        <taxon>Bacteria</taxon>
        <taxon>Bacillati</taxon>
        <taxon>Actinomycetota</taxon>
        <taxon>Actinomycetes</taxon>
        <taxon>Mycobacteriales</taxon>
        <taxon>Corynebacteriaceae</taxon>
        <taxon>Corynebacterium</taxon>
    </lineage>
</organism>
<evidence type="ECO:0000259" key="3">
    <source>
        <dbReference type="Pfam" id="PF00089"/>
    </source>
</evidence>
<protein>
    <submittedName>
        <fullName evidence="4">Trypsin</fullName>
    </submittedName>
</protein>
<evidence type="ECO:0000256" key="1">
    <source>
        <dbReference type="SAM" id="MobiDB-lite"/>
    </source>
</evidence>
<feature type="domain" description="Peptidase S1" evidence="3">
    <location>
        <begin position="155"/>
        <end position="309"/>
    </location>
</feature>
<dbReference type="Gene3D" id="2.40.10.10">
    <property type="entry name" value="Trypsin-like serine proteases"/>
    <property type="match status" value="2"/>
</dbReference>
<feature type="transmembrane region" description="Helical" evidence="2">
    <location>
        <begin position="51"/>
        <end position="73"/>
    </location>
</feature>